<dbReference type="AlphaFoldDB" id="A0A8D2E4Y4"/>
<dbReference type="Proteomes" id="UP000694411">
    <property type="component" value="Chromosome 6"/>
</dbReference>
<organism evidence="1 2">
    <name type="scientific">Theropithecus gelada</name>
    <name type="common">Gelada baboon</name>
    <dbReference type="NCBI Taxonomy" id="9565"/>
    <lineage>
        <taxon>Eukaryota</taxon>
        <taxon>Metazoa</taxon>
        <taxon>Chordata</taxon>
        <taxon>Craniata</taxon>
        <taxon>Vertebrata</taxon>
        <taxon>Euteleostomi</taxon>
        <taxon>Mammalia</taxon>
        <taxon>Eutheria</taxon>
        <taxon>Euarchontoglires</taxon>
        <taxon>Primates</taxon>
        <taxon>Haplorrhini</taxon>
        <taxon>Catarrhini</taxon>
        <taxon>Cercopithecidae</taxon>
        <taxon>Cercopithecinae</taxon>
        <taxon>Theropithecus</taxon>
    </lineage>
</organism>
<dbReference type="PANTHER" id="PTHR46254">
    <property type="entry name" value="PROTEIN GVQW1-RELATED"/>
    <property type="match status" value="1"/>
</dbReference>
<evidence type="ECO:0000313" key="1">
    <source>
        <dbReference type="Ensembl" id="ENSTGEP00000001568.1"/>
    </source>
</evidence>
<reference evidence="1" key="1">
    <citation type="submission" date="2018-05" db="EMBL/GenBank/DDBJ databases">
        <title>Whole genome of Theropithecus gelada.</title>
        <authorList>
            <person name="Chiou K.L."/>
            <person name="Snyder-Mackler N."/>
        </authorList>
    </citation>
    <scope>NUCLEOTIDE SEQUENCE [LARGE SCALE GENOMIC DNA]</scope>
</reference>
<name>A0A8D2E4Y4_THEGE</name>
<keyword evidence="2" id="KW-1185">Reference proteome</keyword>
<proteinExistence type="predicted"/>
<reference evidence="1" key="3">
    <citation type="submission" date="2025-09" db="UniProtKB">
        <authorList>
            <consortium name="Ensembl"/>
        </authorList>
    </citation>
    <scope>IDENTIFICATION</scope>
</reference>
<dbReference type="Ensembl" id="ENSTGET00000001981.1">
    <property type="protein sequence ID" value="ENSTGEP00000001568.1"/>
    <property type="gene ID" value="ENSTGEG00000001460.1"/>
</dbReference>
<reference evidence="1" key="2">
    <citation type="submission" date="2025-08" db="UniProtKB">
        <authorList>
            <consortium name="Ensembl"/>
        </authorList>
    </citation>
    <scope>IDENTIFICATION</scope>
</reference>
<sequence>MKSEMMPICSCKLYKSQIHRSWSLICTENSHIPKSQSSLFFSFGTESHSVAQAGVQWHDLGSLPPPPPRLK</sequence>
<accession>A0A8D2E4Y4</accession>
<evidence type="ECO:0000313" key="2">
    <source>
        <dbReference type="Proteomes" id="UP000694411"/>
    </source>
</evidence>
<protein>
    <submittedName>
        <fullName evidence="1">Uncharacterized protein</fullName>
    </submittedName>
</protein>